<dbReference type="SUPFAM" id="SSF81606">
    <property type="entry name" value="PP2C-like"/>
    <property type="match status" value="1"/>
</dbReference>
<dbReference type="InterPro" id="IPR015655">
    <property type="entry name" value="PP2C"/>
</dbReference>
<dbReference type="PANTHER" id="PTHR47992">
    <property type="entry name" value="PROTEIN PHOSPHATASE"/>
    <property type="match status" value="1"/>
</dbReference>
<reference evidence="14" key="1">
    <citation type="submission" date="2020-07" db="EMBL/GenBank/DDBJ databases">
        <title>Genome sequence and genetic diversity analysis of an under-domesticated orphan crop, white fonio (Digitaria exilis).</title>
        <authorList>
            <person name="Bennetzen J.L."/>
            <person name="Chen S."/>
            <person name="Ma X."/>
            <person name="Wang X."/>
            <person name="Yssel A.E.J."/>
            <person name="Chaluvadi S.R."/>
            <person name="Johnson M."/>
            <person name="Gangashetty P."/>
            <person name="Hamidou F."/>
            <person name="Sanogo M.D."/>
            <person name="Zwaenepoel A."/>
            <person name="Wallace J."/>
            <person name="Van De Peer Y."/>
            <person name="Van Deynze A."/>
        </authorList>
    </citation>
    <scope>NUCLEOTIDE SEQUENCE</scope>
    <source>
        <tissue evidence="14">Leaves</tissue>
    </source>
</reference>
<evidence type="ECO:0000256" key="4">
    <source>
        <dbReference type="ARBA" id="ARBA00013081"/>
    </source>
</evidence>
<dbReference type="OrthoDB" id="10264738at2759"/>
<dbReference type="SMART" id="SM00332">
    <property type="entry name" value="PP2Cc"/>
    <property type="match status" value="1"/>
</dbReference>
<evidence type="ECO:0000259" key="13">
    <source>
        <dbReference type="PROSITE" id="PS51746"/>
    </source>
</evidence>
<evidence type="ECO:0000256" key="9">
    <source>
        <dbReference type="ARBA" id="ARBA00023211"/>
    </source>
</evidence>
<feature type="domain" description="PPM-type phosphatase" evidence="13">
    <location>
        <begin position="1"/>
        <end position="226"/>
    </location>
</feature>
<evidence type="ECO:0000256" key="11">
    <source>
        <dbReference type="ARBA" id="ARBA00048336"/>
    </source>
</evidence>
<dbReference type="GO" id="GO:0004722">
    <property type="term" value="F:protein serine/threonine phosphatase activity"/>
    <property type="evidence" value="ECO:0007669"/>
    <property type="project" value="UniProtKB-EC"/>
</dbReference>
<name>A0A835F7E2_9POAL</name>
<evidence type="ECO:0000256" key="3">
    <source>
        <dbReference type="ARBA" id="ARBA00006702"/>
    </source>
</evidence>
<keyword evidence="9" id="KW-0464">Manganese</keyword>
<keyword evidence="15" id="KW-1185">Reference proteome</keyword>
<protein>
    <recommendedName>
        <fullName evidence="4">protein-serine/threonine phosphatase</fullName>
        <ecNumber evidence="4">3.1.3.16</ecNumber>
    </recommendedName>
</protein>
<evidence type="ECO:0000256" key="8">
    <source>
        <dbReference type="ARBA" id="ARBA00022912"/>
    </source>
</evidence>
<comment type="caution">
    <text evidence="14">The sequence shown here is derived from an EMBL/GenBank/DDBJ whole genome shotgun (WGS) entry which is preliminary data.</text>
</comment>
<organism evidence="14 15">
    <name type="scientific">Digitaria exilis</name>
    <dbReference type="NCBI Taxonomy" id="1010633"/>
    <lineage>
        <taxon>Eukaryota</taxon>
        <taxon>Viridiplantae</taxon>
        <taxon>Streptophyta</taxon>
        <taxon>Embryophyta</taxon>
        <taxon>Tracheophyta</taxon>
        <taxon>Spermatophyta</taxon>
        <taxon>Magnoliopsida</taxon>
        <taxon>Liliopsida</taxon>
        <taxon>Poales</taxon>
        <taxon>Poaceae</taxon>
        <taxon>PACMAD clade</taxon>
        <taxon>Panicoideae</taxon>
        <taxon>Panicodae</taxon>
        <taxon>Paniceae</taxon>
        <taxon>Anthephorinae</taxon>
        <taxon>Digitaria</taxon>
    </lineage>
</organism>
<comment type="catalytic activity">
    <reaction evidence="11">
        <text>O-phospho-L-threonyl-[protein] + H2O = L-threonyl-[protein] + phosphate</text>
        <dbReference type="Rhea" id="RHEA:47004"/>
        <dbReference type="Rhea" id="RHEA-COMP:11060"/>
        <dbReference type="Rhea" id="RHEA-COMP:11605"/>
        <dbReference type="ChEBI" id="CHEBI:15377"/>
        <dbReference type="ChEBI" id="CHEBI:30013"/>
        <dbReference type="ChEBI" id="CHEBI:43474"/>
        <dbReference type="ChEBI" id="CHEBI:61977"/>
        <dbReference type="EC" id="3.1.3.16"/>
    </reaction>
</comment>
<dbReference type="GO" id="GO:0046872">
    <property type="term" value="F:metal ion binding"/>
    <property type="evidence" value="ECO:0007669"/>
    <property type="project" value="UniProtKB-KW"/>
</dbReference>
<proteinExistence type="inferred from homology"/>
<gene>
    <name evidence="14" type="ORF">HU200_016609</name>
</gene>
<comment type="similarity">
    <text evidence="3 12">Belongs to the PP2C family.</text>
</comment>
<dbReference type="Proteomes" id="UP000636709">
    <property type="component" value="Unassembled WGS sequence"/>
</dbReference>
<dbReference type="Gene3D" id="3.60.40.10">
    <property type="entry name" value="PPM-type phosphatase domain"/>
    <property type="match status" value="1"/>
</dbReference>
<dbReference type="PROSITE" id="PS51746">
    <property type="entry name" value="PPM_2"/>
    <property type="match status" value="1"/>
</dbReference>
<dbReference type="EMBL" id="JACEFO010001613">
    <property type="protein sequence ID" value="KAF8730747.1"/>
    <property type="molecule type" value="Genomic_DNA"/>
</dbReference>
<keyword evidence="8 12" id="KW-0904">Protein phosphatase</keyword>
<keyword evidence="6 12" id="KW-0378">Hydrolase</keyword>
<evidence type="ECO:0000256" key="1">
    <source>
        <dbReference type="ARBA" id="ARBA00001936"/>
    </source>
</evidence>
<evidence type="ECO:0000256" key="7">
    <source>
        <dbReference type="ARBA" id="ARBA00022842"/>
    </source>
</evidence>
<keyword evidence="7" id="KW-0460">Magnesium</keyword>
<comment type="cofactor">
    <cofactor evidence="1">
        <name>Mn(2+)</name>
        <dbReference type="ChEBI" id="CHEBI:29035"/>
    </cofactor>
</comment>
<comment type="catalytic activity">
    <reaction evidence="10">
        <text>O-phospho-L-seryl-[protein] + H2O = L-seryl-[protein] + phosphate</text>
        <dbReference type="Rhea" id="RHEA:20629"/>
        <dbReference type="Rhea" id="RHEA-COMP:9863"/>
        <dbReference type="Rhea" id="RHEA-COMP:11604"/>
        <dbReference type="ChEBI" id="CHEBI:15377"/>
        <dbReference type="ChEBI" id="CHEBI:29999"/>
        <dbReference type="ChEBI" id="CHEBI:43474"/>
        <dbReference type="ChEBI" id="CHEBI:83421"/>
        <dbReference type="EC" id="3.1.3.16"/>
    </reaction>
</comment>
<dbReference type="PROSITE" id="PS01032">
    <property type="entry name" value="PPM_1"/>
    <property type="match status" value="1"/>
</dbReference>
<evidence type="ECO:0000256" key="6">
    <source>
        <dbReference type="ARBA" id="ARBA00022801"/>
    </source>
</evidence>
<dbReference type="InterPro" id="IPR036457">
    <property type="entry name" value="PPM-type-like_dom_sf"/>
</dbReference>
<evidence type="ECO:0000256" key="5">
    <source>
        <dbReference type="ARBA" id="ARBA00022723"/>
    </source>
</evidence>
<sequence length="294" mass="31018">MNLLRQAFYGVFDGHGGHAAVDFVSRRLGENVVSAVLAAAATREDETSPAEEDAVSAAIRAAYLATDRELLAQHQQQGMTRGGGACAVTSLVKGGNLYVAHLGDCRAVLSHGSAGNSATDDHTCAVEEESGSGVWRVQGSLAVSRSFGDAGLKRWVIAEPAVMKVALDDAGCEFLIIASDGLRDKVGNQEAVDVLSRNRANGCVELVDLARRRGSKDDVTVMVVDLESMESLELLWSSSLLGHSETDAQGDGGGGGGQRCCRPSWTTVPPLHSFNLQNGSRFPSFMEHGMLNGM</sequence>
<evidence type="ECO:0000313" key="15">
    <source>
        <dbReference type="Proteomes" id="UP000636709"/>
    </source>
</evidence>
<dbReference type="CDD" id="cd00143">
    <property type="entry name" value="PP2Cc"/>
    <property type="match status" value="1"/>
</dbReference>
<evidence type="ECO:0000256" key="10">
    <source>
        <dbReference type="ARBA" id="ARBA00047761"/>
    </source>
</evidence>
<evidence type="ECO:0000256" key="2">
    <source>
        <dbReference type="ARBA" id="ARBA00001946"/>
    </source>
</evidence>
<accession>A0A835F7E2</accession>
<dbReference type="InterPro" id="IPR000222">
    <property type="entry name" value="PP2C_BS"/>
</dbReference>
<dbReference type="Pfam" id="PF00481">
    <property type="entry name" value="PP2C"/>
    <property type="match status" value="1"/>
</dbReference>
<keyword evidence="5" id="KW-0479">Metal-binding</keyword>
<evidence type="ECO:0000256" key="12">
    <source>
        <dbReference type="RuleBase" id="RU003465"/>
    </source>
</evidence>
<dbReference type="InterPro" id="IPR001932">
    <property type="entry name" value="PPM-type_phosphatase-like_dom"/>
</dbReference>
<evidence type="ECO:0000313" key="14">
    <source>
        <dbReference type="EMBL" id="KAF8730747.1"/>
    </source>
</evidence>
<dbReference type="AlphaFoldDB" id="A0A835F7E2"/>
<comment type="cofactor">
    <cofactor evidence="2">
        <name>Mg(2+)</name>
        <dbReference type="ChEBI" id="CHEBI:18420"/>
    </cofactor>
</comment>
<dbReference type="EC" id="3.1.3.16" evidence="4"/>